<evidence type="ECO:0000256" key="4">
    <source>
        <dbReference type="ARBA" id="ARBA00022989"/>
    </source>
</evidence>
<organism evidence="7 8">
    <name type="scientific">Hyphomonas beringensis</name>
    <dbReference type="NCBI Taxonomy" id="1280946"/>
    <lineage>
        <taxon>Bacteria</taxon>
        <taxon>Pseudomonadati</taxon>
        <taxon>Pseudomonadota</taxon>
        <taxon>Alphaproteobacteria</taxon>
        <taxon>Hyphomonadales</taxon>
        <taxon>Hyphomonadaceae</taxon>
        <taxon>Hyphomonas</taxon>
    </lineage>
</organism>
<comment type="caution">
    <text evidence="7">The sequence shown here is derived from an EMBL/GenBank/DDBJ whole genome shotgun (WGS) entry which is preliminary data.</text>
</comment>
<dbReference type="InterPro" id="IPR036412">
    <property type="entry name" value="HAD-like_sf"/>
</dbReference>
<dbReference type="NCBIfam" id="NF006088">
    <property type="entry name" value="PRK08238.1"/>
    <property type="match status" value="1"/>
</dbReference>
<dbReference type="CDD" id="cd13963">
    <property type="entry name" value="PT_UbiA_2"/>
    <property type="match status" value="1"/>
</dbReference>
<keyword evidence="2" id="KW-1003">Cell membrane</keyword>
<dbReference type="RefSeq" id="WP_051601038.1">
    <property type="nucleotide sequence ID" value="NZ_AWFF01000002.1"/>
</dbReference>
<feature type="transmembrane region" description="Helical" evidence="6">
    <location>
        <begin position="307"/>
        <end position="329"/>
    </location>
</feature>
<evidence type="ECO:0000256" key="6">
    <source>
        <dbReference type="SAM" id="Phobius"/>
    </source>
</evidence>
<comment type="subcellular location">
    <subcellularLocation>
        <location evidence="1">Membrane</location>
        <topology evidence="1">Multi-pass membrane protein</topology>
    </subcellularLocation>
</comment>
<accession>A0A062U9M4</accession>
<dbReference type="InterPro" id="IPR044878">
    <property type="entry name" value="UbiA_sf"/>
</dbReference>
<evidence type="ECO:0000256" key="3">
    <source>
        <dbReference type="ARBA" id="ARBA00022692"/>
    </source>
</evidence>
<keyword evidence="8" id="KW-1185">Reference proteome</keyword>
<feature type="transmembrane region" description="Helical" evidence="6">
    <location>
        <begin position="336"/>
        <end position="357"/>
    </location>
</feature>
<evidence type="ECO:0000256" key="2">
    <source>
        <dbReference type="ARBA" id="ARBA00022475"/>
    </source>
</evidence>
<gene>
    <name evidence="7" type="ORF">HY29_07885</name>
</gene>
<dbReference type="GO" id="GO:0016765">
    <property type="term" value="F:transferase activity, transferring alkyl or aryl (other than methyl) groups"/>
    <property type="evidence" value="ECO:0007669"/>
    <property type="project" value="InterPro"/>
</dbReference>
<dbReference type="Gene3D" id="3.40.50.1000">
    <property type="entry name" value="HAD superfamily/HAD-like"/>
    <property type="match status" value="1"/>
</dbReference>
<dbReference type="GO" id="GO:0016020">
    <property type="term" value="C:membrane"/>
    <property type="evidence" value="ECO:0007669"/>
    <property type="project" value="UniProtKB-SubCell"/>
</dbReference>
<feature type="transmembrane region" description="Helical" evidence="6">
    <location>
        <begin position="474"/>
        <end position="495"/>
    </location>
</feature>
<proteinExistence type="predicted"/>
<feature type="transmembrane region" description="Helical" evidence="6">
    <location>
        <begin position="280"/>
        <end position="301"/>
    </location>
</feature>
<sequence length="496" mass="54719">MTKTADEHSMQSSHDVSSPVEEKLRPLVVDIDGTLIRSDFFYECLLQCVKHKPWTILALIFWVLRGKAYLKSRLYEYGGEYVSPDFLPYRPEVRSFIEQAAQAGRPIILASGSDARFVDSVAKHLELEGPHFGSSVGVNLTSSRKAERLVRSFPNGFDYIGNSSADIAVWKAAGVRYGAGVSGGLERRVISKGMTLERLTPPERMLKPMIKALRLHQWAKNLLIFTIFAITYPAYGLGPLLETGIGFVLLGMVASGTYVINDLLDIEADRRHATKRDRALASGALAVPVALALALSLIVIAHVAAYFIAPLFCLVIAGYCALTLCYSFILKRFAIVDVFCLASLFSLRVIAGGAIIAVAPSPWLLSFMFFFFLSLALAKRVVELNRKRDTVPVAQWGETLAGRGYSVNDRDFVISGGLATAALSLNVFFIYSLLSNLTLFSSPWLAMLAGVVLAFWLLRMWYLAVRGDMHDDPIYFAVKDWLSVVLGAILLMLVIV</sequence>
<dbReference type="InterPro" id="IPR023214">
    <property type="entry name" value="HAD_sf"/>
</dbReference>
<dbReference type="EMBL" id="AWFF01000002">
    <property type="protein sequence ID" value="KCZ57056.1"/>
    <property type="molecule type" value="Genomic_DNA"/>
</dbReference>
<dbReference type="SUPFAM" id="SSF56784">
    <property type="entry name" value="HAD-like"/>
    <property type="match status" value="1"/>
</dbReference>
<dbReference type="InterPro" id="IPR000537">
    <property type="entry name" value="UbiA_prenyltransferase"/>
</dbReference>
<dbReference type="Proteomes" id="UP000027037">
    <property type="component" value="Unassembled WGS sequence"/>
</dbReference>
<protein>
    <recommendedName>
        <fullName evidence="9">Prenyltransferase</fullName>
    </recommendedName>
</protein>
<evidence type="ECO:0000313" key="8">
    <source>
        <dbReference type="Proteomes" id="UP000027037"/>
    </source>
</evidence>
<evidence type="ECO:0008006" key="9">
    <source>
        <dbReference type="Google" id="ProtNLM"/>
    </source>
</evidence>
<feature type="transmembrane region" description="Helical" evidence="6">
    <location>
        <begin position="363"/>
        <end position="382"/>
    </location>
</feature>
<dbReference type="OrthoDB" id="9803632at2"/>
<feature type="transmembrane region" description="Helical" evidence="6">
    <location>
        <begin position="218"/>
        <end position="235"/>
    </location>
</feature>
<dbReference type="eggNOG" id="COG0382">
    <property type="taxonomic scope" value="Bacteria"/>
</dbReference>
<evidence type="ECO:0000256" key="5">
    <source>
        <dbReference type="ARBA" id="ARBA00023136"/>
    </source>
</evidence>
<evidence type="ECO:0000313" key="7">
    <source>
        <dbReference type="EMBL" id="KCZ57056.1"/>
    </source>
</evidence>
<dbReference type="PATRIC" id="fig|1280946.3.peg.371"/>
<keyword evidence="5 6" id="KW-0472">Membrane</keyword>
<keyword evidence="4 6" id="KW-1133">Transmembrane helix</keyword>
<evidence type="ECO:0000256" key="1">
    <source>
        <dbReference type="ARBA" id="ARBA00004141"/>
    </source>
</evidence>
<keyword evidence="3 6" id="KW-0812">Transmembrane</keyword>
<dbReference type="Gene3D" id="1.10.357.140">
    <property type="entry name" value="UbiA prenyltransferase"/>
    <property type="match status" value="1"/>
</dbReference>
<feature type="transmembrane region" description="Helical" evidence="6">
    <location>
        <begin position="444"/>
        <end position="462"/>
    </location>
</feature>
<feature type="transmembrane region" description="Helical" evidence="6">
    <location>
        <begin position="412"/>
        <end position="432"/>
    </location>
</feature>
<reference evidence="7 8" key="1">
    <citation type="journal article" date="2014" name="Antonie Van Leeuwenhoek">
        <title>Hyphomonas beringensis sp. nov. and Hyphomonas chukchiensis sp. nov., isolated from surface seawater of the Bering Sea and Chukchi Sea.</title>
        <authorList>
            <person name="Li C."/>
            <person name="Lai Q."/>
            <person name="Li G."/>
            <person name="Dong C."/>
            <person name="Wang J."/>
            <person name="Liao Y."/>
            <person name="Shao Z."/>
        </authorList>
    </citation>
    <scope>NUCLEOTIDE SEQUENCE [LARGE SCALE GENOMIC DNA]</scope>
    <source>
        <strain evidence="7 8">25B14_1</strain>
    </source>
</reference>
<feature type="transmembrane region" description="Helical" evidence="6">
    <location>
        <begin position="241"/>
        <end position="260"/>
    </location>
</feature>
<dbReference type="AlphaFoldDB" id="A0A062U9M4"/>
<dbReference type="Pfam" id="PF01040">
    <property type="entry name" value="UbiA"/>
    <property type="match status" value="1"/>
</dbReference>
<dbReference type="STRING" id="1280946.HY29_07885"/>
<name>A0A062U9M4_9PROT</name>